<dbReference type="InterPro" id="IPR038601">
    <property type="entry name" value="MttB-like_sf"/>
</dbReference>
<sequence>MKLETLKVLSDKEVREIHEASLEILTDSGVKIYNPRMLSFLKGKGLKVEMENQLVYFTRSSIENSLESIPETFEVFDREGEFAFVLGDGVSKVAAGHNAIFWVDTETGRTRYSTVADVGLFSQICEKLEYIHMIGIPV</sequence>
<dbReference type="GO" id="GO:0008168">
    <property type="term" value="F:methyltransferase activity"/>
    <property type="evidence" value="ECO:0007669"/>
    <property type="project" value="UniProtKB-KW"/>
</dbReference>
<comment type="caution">
    <text evidence="4">The sequence shown here is derived from an EMBL/GenBank/DDBJ whole genome shotgun (WGS) entry which is preliminary data.</text>
</comment>
<evidence type="ECO:0000313" key="4">
    <source>
        <dbReference type="EMBL" id="KKK88876.1"/>
    </source>
</evidence>
<dbReference type="GO" id="GO:0032259">
    <property type="term" value="P:methylation"/>
    <property type="evidence" value="ECO:0007669"/>
    <property type="project" value="UniProtKB-KW"/>
</dbReference>
<dbReference type="GO" id="GO:0015948">
    <property type="term" value="P:methanogenesis"/>
    <property type="evidence" value="ECO:0007669"/>
    <property type="project" value="InterPro"/>
</dbReference>
<name>A0A0F9BWT8_9ZZZZ</name>
<protein>
    <recommendedName>
        <fullName evidence="5">Trimethylamine methyltransferase</fullName>
    </recommendedName>
</protein>
<dbReference type="Gene3D" id="3.20.20.480">
    <property type="entry name" value="Trimethylamine methyltransferase-like"/>
    <property type="match status" value="1"/>
</dbReference>
<evidence type="ECO:0000256" key="1">
    <source>
        <dbReference type="ARBA" id="ARBA00007137"/>
    </source>
</evidence>
<dbReference type="Pfam" id="PF06253">
    <property type="entry name" value="MTTB"/>
    <property type="match status" value="1"/>
</dbReference>
<dbReference type="AlphaFoldDB" id="A0A0F9BWT8"/>
<evidence type="ECO:0008006" key="5">
    <source>
        <dbReference type="Google" id="ProtNLM"/>
    </source>
</evidence>
<keyword evidence="3" id="KW-0808">Transferase</keyword>
<reference evidence="4" key="1">
    <citation type="journal article" date="2015" name="Nature">
        <title>Complex archaea that bridge the gap between prokaryotes and eukaryotes.</title>
        <authorList>
            <person name="Spang A."/>
            <person name="Saw J.H."/>
            <person name="Jorgensen S.L."/>
            <person name="Zaremba-Niedzwiedzka K."/>
            <person name="Martijn J."/>
            <person name="Lind A.E."/>
            <person name="van Eijk R."/>
            <person name="Schleper C."/>
            <person name="Guy L."/>
            <person name="Ettema T.J."/>
        </authorList>
    </citation>
    <scope>NUCLEOTIDE SEQUENCE</scope>
</reference>
<comment type="similarity">
    <text evidence="1">Belongs to the trimethylamine methyltransferase family.</text>
</comment>
<dbReference type="EMBL" id="LAZR01049766">
    <property type="protein sequence ID" value="KKK88876.1"/>
    <property type="molecule type" value="Genomic_DNA"/>
</dbReference>
<proteinExistence type="inferred from homology"/>
<evidence type="ECO:0000256" key="2">
    <source>
        <dbReference type="ARBA" id="ARBA00022603"/>
    </source>
</evidence>
<evidence type="ECO:0000256" key="3">
    <source>
        <dbReference type="ARBA" id="ARBA00022679"/>
    </source>
</evidence>
<keyword evidence="2" id="KW-0489">Methyltransferase</keyword>
<gene>
    <name evidence="4" type="ORF">LCGC14_2738760</name>
</gene>
<dbReference type="InterPro" id="IPR010426">
    <property type="entry name" value="MTTB_MeTrfase"/>
</dbReference>
<organism evidence="4">
    <name type="scientific">marine sediment metagenome</name>
    <dbReference type="NCBI Taxonomy" id="412755"/>
    <lineage>
        <taxon>unclassified sequences</taxon>
        <taxon>metagenomes</taxon>
        <taxon>ecological metagenomes</taxon>
    </lineage>
</organism>
<feature type="non-terminal residue" evidence="4">
    <location>
        <position position="138"/>
    </location>
</feature>
<accession>A0A0F9BWT8</accession>